<evidence type="ECO:0000256" key="1">
    <source>
        <dbReference type="ARBA" id="ARBA00023012"/>
    </source>
</evidence>
<dbReference type="EMBL" id="NVVJ01000035">
    <property type="protein sequence ID" value="PCJ23693.1"/>
    <property type="molecule type" value="Genomic_DNA"/>
</dbReference>
<keyword evidence="2" id="KW-0597">Phosphoprotein</keyword>
<dbReference type="GO" id="GO:0000160">
    <property type="term" value="P:phosphorelay signal transduction system"/>
    <property type="evidence" value="ECO:0007669"/>
    <property type="project" value="UniProtKB-KW"/>
</dbReference>
<dbReference type="Gene3D" id="1.20.120.160">
    <property type="entry name" value="HPT domain"/>
    <property type="match status" value="1"/>
</dbReference>
<evidence type="ECO:0000259" key="3">
    <source>
        <dbReference type="PROSITE" id="PS50894"/>
    </source>
</evidence>
<comment type="caution">
    <text evidence="4">The sequence shown here is derived from an EMBL/GenBank/DDBJ whole genome shotgun (WGS) entry which is preliminary data.</text>
</comment>
<accession>A0A2A5AWM8</accession>
<evidence type="ECO:0000313" key="5">
    <source>
        <dbReference type="Proteomes" id="UP000218327"/>
    </source>
</evidence>
<evidence type="ECO:0000256" key="2">
    <source>
        <dbReference type="PROSITE-ProRule" id="PRU00110"/>
    </source>
</evidence>
<dbReference type="AlphaFoldDB" id="A0A2A5AWM8"/>
<organism evidence="4 5">
    <name type="scientific">SAR86 cluster bacterium</name>
    <dbReference type="NCBI Taxonomy" id="2030880"/>
    <lineage>
        <taxon>Bacteria</taxon>
        <taxon>Pseudomonadati</taxon>
        <taxon>Pseudomonadota</taxon>
        <taxon>Gammaproteobacteria</taxon>
        <taxon>SAR86 cluster</taxon>
    </lineage>
</organism>
<name>A0A2A5AWM8_9GAMM</name>
<dbReference type="Pfam" id="PF01627">
    <property type="entry name" value="Hpt"/>
    <property type="match status" value="1"/>
</dbReference>
<sequence>MSIDLSEFHDMFFEECFEGLDVMESGLLSLDKSADVEEINAIFRAAHSIKGGGASFGFMEMSSFTHVMETLLD</sequence>
<dbReference type="InterPro" id="IPR051315">
    <property type="entry name" value="Bact_Chemotaxis_CheA"/>
</dbReference>
<feature type="domain" description="HPt" evidence="3">
    <location>
        <begin position="1"/>
        <end position="73"/>
    </location>
</feature>
<gene>
    <name evidence="4" type="ORF">COA96_11100</name>
</gene>
<dbReference type="Proteomes" id="UP000218327">
    <property type="component" value="Unassembled WGS sequence"/>
</dbReference>
<feature type="non-terminal residue" evidence="4">
    <location>
        <position position="73"/>
    </location>
</feature>
<protein>
    <submittedName>
        <fullName evidence="4">Chemotaxis protein CheA</fullName>
    </submittedName>
</protein>
<dbReference type="SMART" id="SM00073">
    <property type="entry name" value="HPT"/>
    <property type="match status" value="1"/>
</dbReference>
<dbReference type="InterPro" id="IPR036641">
    <property type="entry name" value="HPT_dom_sf"/>
</dbReference>
<dbReference type="PANTHER" id="PTHR43395:SF10">
    <property type="entry name" value="CHEMOTAXIS PROTEIN CHEA"/>
    <property type="match status" value="1"/>
</dbReference>
<dbReference type="PANTHER" id="PTHR43395">
    <property type="entry name" value="SENSOR HISTIDINE KINASE CHEA"/>
    <property type="match status" value="1"/>
</dbReference>
<dbReference type="SUPFAM" id="SSF47226">
    <property type="entry name" value="Histidine-containing phosphotransfer domain, HPT domain"/>
    <property type="match status" value="1"/>
</dbReference>
<proteinExistence type="predicted"/>
<dbReference type="CDD" id="cd00088">
    <property type="entry name" value="HPT"/>
    <property type="match status" value="1"/>
</dbReference>
<dbReference type="InterPro" id="IPR008207">
    <property type="entry name" value="Sig_transdc_His_kin_Hpt_dom"/>
</dbReference>
<dbReference type="GO" id="GO:0004672">
    <property type="term" value="F:protein kinase activity"/>
    <property type="evidence" value="ECO:0007669"/>
    <property type="project" value="UniProtKB-ARBA"/>
</dbReference>
<keyword evidence="1" id="KW-0902">Two-component regulatory system</keyword>
<dbReference type="PROSITE" id="PS50894">
    <property type="entry name" value="HPT"/>
    <property type="match status" value="1"/>
</dbReference>
<reference evidence="5" key="1">
    <citation type="submission" date="2017-08" db="EMBL/GenBank/DDBJ databases">
        <title>A dynamic microbial community with high functional redundancy inhabits the cold, oxic subseafloor aquifer.</title>
        <authorList>
            <person name="Tully B.J."/>
            <person name="Wheat C.G."/>
            <person name="Glazer B.T."/>
            <person name="Huber J.A."/>
        </authorList>
    </citation>
    <scope>NUCLEOTIDE SEQUENCE [LARGE SCALE GENOMIC DNA]</scope>
</reference>
<feature type="modified residue" description="Phosphohistidine" evidence="2">
    <location>
        <position position="47"/>
    </location>
</feature>
<evidence type="ECO:0000313" key="4">
    <source>
        <dbReference type="EMBL" id="PCJ23693.1"/>
    </source>
</evidence>